<evidence type="ECO:0000256" key="3">
    <source>
        <dbReference type="ARBA" id="ARBA00022722"/>
    </source>
</evidence>
<dbReference type="HAMAP" id="MF_00754">
    <property type="entry name" value="RNase_P_1"/>
    <property type="match status" value="1"/>
</dbReference>
<feature type="region of interest" description="Disordered" evidence="7">
    <location>
        <begin position="68"/>
        <end position="128"/>
    </location>
</feature>
<feature type="compositionally biased region" description="Low complexity" evidence="7">
    <location>
        <begin position="111"/>
        <end position="125"/>
    </location>
</feature>
<gene>
    <name evidence="6" type="primary">rnp1</name>
    <name evidence="8" type="ORF">AArcSt2_06345</name>
</gene>
<dbReference type="InterPro" id="IPR002730">
    <property type="entry name" value="Rpp29/RNP1"/>
</dbReference>
<keyword evidence="3 6" id="KW-0540">Nuclease</keyword>
<dbReference type="GO" id="GO:0003723">
    <property type="term" value="F:RNA binding"/>
    <property type="evidence" value="ECO:0007669"/>
    <property type="project" value="InterPro"/>
</dbReference>
<dbReference type="GO" id="GO:0004526">
    <property type="term" value="F:ribonuclease P activity"/>
    <property type="evidence" value="ECO:0007669"/>
    <property type="project" value="UniProtKB-UniRule"/>
</dbReference>
<accession>A0AAE3FVW9</accession>
<comment type="catalytic activity">
    <reaction evidence="6">
        <text>Endonucleolytic cleavage of RNA, removing 5'-extranucleotides from tRNA precursor.</text>
        <dbReference type="EC" id="3.1.26.5"/>
    </reaction>
</comment>
<dbReference type="GO" id="GO:0001682">
    <property type="term" value="P:tRNA 5'-leader removal"/>
    <property type="evidence" value="ECO:0007669"/>
    <property type="project" value="UniProtKB-UniRule"/>
</dbReference>
<evidence type="ECO:0000256" key="4">
    <source>
        <dbReference type="ARBA" id="ARBA00022759"/>
    </source>
</evidence>
<dbReference type="RefSeq" id="WP_174652041.1">
    <property type="nucleotide sequence ID" value="NZ_JAKRVX010000002.1"/>
</dbReference>
<keyword evidence="4 6" id="KW-0255">Endonuclease</keyword>
<dbReference type="Gene3D" id="2.30.30.210">
    <property type="entry name" value="Ribonuclease P/MRP, subunit p29"/>
    <property type="match status" value="1"/>
</dbReference>
<keyword evidence="2 6" id="KW-0819">tRNA processing</keyword>
<comment type="similarity">
    <text evidence="6">Belongs to the eukaryotic/archaeal RNase P protein component 1 family.</text>
</comment>
<comment type="subcellular location">
    <subcellularLocation>
        <location evidence="6">Cytoplasm</location>
    </subcellularLocation>
</comment>
<evidence type="ECO:0000256" key="2">
    <source>
        <dbReference type="ARBA" id="ARBA00022694"/>
    </source>
</evidence>
<proteinExistence type="inferred from homology"/>
<keyword evidence="1 6" id="KW-0963">Cytoplasm</keyword>
<reference evidence="8" key="1">
    <citation type="journal article" date="2022" name="Syst. Appl. Microbiol.">
        <title>Natronocalculus amylovorans gen. nov., sp. nov., and Natranaeroarchaeum aerophilus sp. nov., dominant culturable amylolytic natronoarchaea from hypersaline soda lakes in southwestern Siberia.</title>
        <authorList>
            <person name="Sorokin D.Y."/>
            <person name="Elcheninov A.G."/>
            <person name="Khizhniak T.V."/>
            <person name="Koenen M."/>
            <person name="Bale N.J."/>
            <person name="Damste J.S.S."/>
            <person name="Kublanov I.V."/>
        </authorList>
    </citation>
    <scope>NUCLEOTIDE SEQUENCE</scope>
    <source>
        <strain evidence="8">AArc-St2</strain>
    </source>
</reference>
<dbReference type="InterPro" id="IPR023538">
    <property type="entry name" value="RNP1"/>
</dbReference>
<comment type="function">
    <text evidence="6">Part of ribonuclease P, a protein complex that generates mature tRNA molecules by cleaving their 5'-ends.</text>
</comment>
<evidence type="ECO:0000256" key="5">
    <source>
        <dbReference type="ARBA" id="ARBA00022801"/>
    </source>
</evidence>
<evidence type="ECO:0000313" key="8">
    <source>
        <dbReference type="EMBL" id="MCL9816562.1"/>
    </source>
</evidence>
<keyword evidence="9" id="KW-1185">Reference proteome</keyword>
<name>A0AAE3FVW9_9EURY</name>
<dbReference type="SMART" id="SM00538">
    <property type="entry name" value="POP4"/>
    <property type="match status" value="1"/>
</dbReference>
<reference evidence="8" key="2">
    <citation type="submission" date="2022-02" db="EMBL/GenBank/DDBJ databases">
        <authorList>
            <person name="Elcheninov A.G."/>
            <person name="Sorokin D.Y."/>
            <person name="Kublanov I.V."/>
        </authorList>
    </citation>
    <scope>NUCLEOTIDE SEQUENCE</scope>
    <source>
        <strain evidence="8">AArc-St2</strain>
    </source>
</reference>
<protein>
    <recommendedName>
        <fullName evidence="6">Ribonuclease P protein component 1</fullName>
        <shortName evidence="6">RNase P component 1</shortName>
        <ecNumber evidence="6">3.1.26.5</ecNumber>
    </recommendedName>
    <alternativeName>
        <fullName evidence="6">Rpp29</fullName>
    </alternativeName>
</protein>
<evidence type="ECO:0000256" key="1">
    <source>
        <dbReference type="ARBA" id="ARBA00022490"/>
    </source>
</evidence>
<dbReference type="GO" id="GO:0005737">
    <property type="term" value="C:cytoplasm"/>
    <property type="evidence" value="ECO:0007669"/>
    <property type="project" value="UniProtKB-SubCell"/>
</dbReference>
<dbReference type="SUPFAM" id="SSF101744">
    <property type="entry name" value="Rof/RNase P subunit-like"/>
    <property type="match status" value="1"/>
</dbReference>
<evidence type="ECO:0000256" key="7">
    <source>
        <dbReference type="SAM" id="MobiDB-lite"/>
    </source>
</evidence>
<dbReference type="InterPro" id="IPR036980">
    <property type="entry name" value="RNase_P/MRP_Rpp29_sf"/>
</dbReference>
<comment type="subunit">
    <text evidence="6">Consists of a catalytic RNA component and at least 4-5 protein subunits.</text>
</comment>
<evidence type="ECO:0000256" key="6">
    <source>
        <dbReference type="HAMAP-Rule" id="MF_00754"/>
    </source>
</evidence>
<dbReference type="GO" id="GO:0030677">
    <property type="term" value="C:ribonuclease P complex"/>
    <property type="evidence" value="ECO:0007669"/>
    <property type="project" value="UniProtKB-UniRule"/>
</dbReference>
<keyword evidence="5 6" id="KW-0378">Hydrolase</keyword>
<feature type="compositionally biased region" description="Basic and acidic residues" evidence="7">
    <location>
        <begin position="77"/>
        <end position="88"/>
    </location>
</feature>
<organism evidence="8 9">
    <name type="scientific">Natronocalculus amylovorans</name>
    <dbReference type="NCBI Taxonomy" id="2917812"/>
    <lineage>
        <taxon>Archaea</taxon>
        <taxon>Methanobacteriati</taxon>
        <taxon>Methanobacteriota</taxon>
        <taxon>Stenosarchaea group</taxon>
        <taxon>Halobacteria</taxon>
        <taxon>Halobacteriales</taxon>
        <taxon>Haloferacaceae</taxon>
        <taxon>Natronocalculus</taxon>
    </lineage>
</organism>
<dbReference type="EMBL" id="JAKRVX010000002">
    <property type="protein sequence ID" value="MCL9816562.1"/>
    <property type="molecule type" value="Genomic_DNA"/>
</dbReference>
<dbReference type="Proteomes" id="UP001203207">
    <property type="component" value="Unassembled WGS sequence"/>
</dbReference>
<sequence length="162" mass="17291">MALTPETLTRHELIGLHMCVADAPNPDLVGISGRIVSETMQTVVVETQGETKQVQKQDSTFEFCLPVESSGGQYRHTNTDEAAGDRKVPGSSSKLGSETAGEAEQKHPRQSAPSADASQNASAASLVGRDECEGGVYVTVDATTLLSRPAERTEFIGDSKWR</sequence>
<dbReference type="EC" id="3.1.26.5" evidence="6"/>
<dbReference type="InterPro" id="IPR023534">
    <property type="entry name" value="Rof/RNase_P-like"/>
</dbReference>
<comment type="caution">
    <text evidence="8">The sequence shown here is derived from an EMBL/GenBank/DDBJ whole genome shotgun (WGS) entry which is preliminary data.</text>
</comment>
<dbReference type="Pfam" id="PF01868">
    <property type="entry name" value="RNase_P-MRP_p29"/>
    <property type="match status" value="1"/>
</dbReference>
<dbReference type="AlphaFoldDB" id="A0AAE3FVW9"/>
<evidence type="ECO:0000313" key="9">
    <source>
        <dbReference type="Proteomes" id="UP001203207"/>
    </source>
</evidence>